<protein>
    <submittedName>
        <fullName evidence="1">Uncharacterized protein</fullName>
    </submittedName>
</protein>
<evidence type="ECO:0000313" key="2">
    <source>
        <dbReference type="Proteomes" id="UP000024404"/>
    </source>
</evidence>
<reference evidence="2" key="1">
    <citation type="submission" date="2013-10" db="EMBL/GenBank/DDBJ databases">
        <title>Genome sequencing of Onchocerca volvulus.</title>
        <authorList>
            <person name="Cotton J."/>
            <person name="Tsai J."/>
            <person name="Stanley E."/>
            <person name="Tracey A."/>
            <person name="Holroyd N."/>
            <person name="Lustigman S."/>
            <person name="Berriman M."/>
        </authorList>
    </citation>
    <scope>NUCLEOTIDE SEQUENCE</scope>
</reference>
<dbReference type="Proteomes" id="UP000024404">
    <property type="component" value="Unassembled WGS sequence"/>
</dbReference>
<dbReference type="AlphaFoldDB" id="A0A8R1TXX5"/>
<evidence type="ECO:0000313" key="1">
    <source>
        <dbReference type="EnsemblMetazoa" id="OVOC7212.1"/>
    </source>
</evidence>
<dbReference type="EMBL" id="CMVM020000190">
    <property type="status" value="NOT_ANNOTATED_CDS"/>
    <property type="molecule type" value="Genomic_DNA"/>
</dbReference>
<dbReference type="EnsemblMetazoa" id="OVOC7212.1">
    <property type="protein sequence ID" value="OVOC7212.1"/>
    <property type="gene ID" value="WBGene00244021"/>
</dbReference>
<reference evidence="1" key="2">
    <citation type="submission" date="2022-06" db="UniProtKB">
        <authorList>
            <consortium name="EnsemblMetazoa"/>
        </authorList>
    </citation>
    <scope>IDENTIFICATION</scope>
</reference>
<sequence length="46" mass="5605">MRFCHRKQISQELVLTRQNKKQLYLNHLSTFLLAGSDEKFLKRKQK</sequence>
<accession>A0A8R1TXX5</accession>
<proteinExistence type="predicted"/>
<name>A0A8R1TXX5_ONCVO</name>
<organism evidence="1 2">
    <name type="scientific">Onchocerca volvulus</name>
    <dbReference type="NCBI Taxonomy" id="6282"/>
    <lineage>
        <taxon>Eukaryota</taxon>
        <taxon>Metazoa</taxon>
        <taxon>Ecdysozoa</taxon>
        <taxon>Nematoda</taxon>
        <taxon>Chromadorea</taxon>
        <taxon>Rhabditida</taxon>
        <taxon>Spirurina</taxon>
        <taxon>Spiruromorpha</taxon>
        <taxon>Filarioidea</taxon>
        <taxon>Onchocercidae</taxon>
        <taxon>Onchocerca</taxon>
    </lineage>
</organism>
<keyword evidence="2" id="KW-1185">Reference proteome</keyword>